<evidence type="ECO:0000313" key="2">
    <source>
        <dbReference type="Proteomes" id="UP000502260"/>
    </source>
</evidence>
<reference evidence="2" key="1">
    <citation type="submission" date="2020-03" db="EMBL/GenBank/DDBJ databases">
        <title>Complete genome sequence of sulfur-oxidizing bacterium skT11.</title>
        <authorList>
            <person name="Kanda M."/>
            <person name="Kojima H."/>
            <person name="Fukui M."/>
        </authorList>
    </citation>
    <scope>NUCLEOTIDE SEQUENCE [LARGE SCALE GENOMIC DNA]</scope>
    <source>
        <strain evidence="2">skT11</strain>
    </source>
</reference>
<dbReference type="KEGG" id="slac:SKTS_28780"/>
<dbReference type="Proteomes" id="UP000502260">
    <property type="component" value="Chromosome"/>
</dbReference>
<keyword evidence="2" id="KW-1185">Reference proteome</keyword>
<dbReference type="AlphaFoldDB" id="A0A6F8VGB7"/>
<sequence>MYRATNCFRRLRRDRQQDPLSQELNVEKASFATDLVAARFRTIRNEIHHLEEMVMDGRIADGQPFALKADGPEVPHPTEPNQTIKTIDRLVIGTREMRFAELATLLKEMASVAVRIAEFRPNSSSGTHGRGAA</sequence>
<dbReference type="EMBL" id="AP022853">
    <property type="protein sequence ID" value="BCB27992.1"/>
    <property type="molecule type" value="Genomic_DNA"/>
</dbReference>
<proteinExistence type="predicted"/>
<accession>A0A6F8VGB7</accession>
<protein>
    <submittedName>
        <fullName evidence="1">Uncharacterized protein</fullName>
    </submittedName>
</protein>
<evidence type="ECO:0000313" key="1">
    <source>
        <dbReference type="EMBL" id="BCB27992.1"/>
    </source>
</evidence>
<gene>
    <name evidence="1" type="ORF">SKTS_28780</name>
</gene>
<name>A0A6F8VGB7_9PROT</name>
<organism evidence="1 2">
    <name type="scientific">Sulfurimicrobium lacus</name>
    <dbReference type="NCBI Taxonomy" id="2715678"/>
    <lineage>
        <taxon>Bacteria</taxon>
        <taxon>Pseudomonadati</taxon>
        <taxon>Pseudomonadota</taxon>
        <taxon>Betaproteobacteria</taxon>
        <taxon>Nitrosomonadales</taxon>
        <taxon>Sulfuricellaceae</taxon>
        <taxon>Sulfurimicrobium</taxon>
    </lineage>
</organism>